<evidence type="ECO:0000313" key="2">
    <source>
        <dbReference type="Proteomes" id="UP000024635"/>
    </source>
</evidence>
<dbReference type="Proteomes" id="UP000024635">
    <property type="component" value="Unassembled WGS sequence"/>
</dbReference>
<reference evidence="2" key="1">
    <citation type="journal article" date="2015" name="Nat. Genet.">
        <title>The genome and transcriptome of the zoonotic hookworm Ancylostoma ceylanicum identify infection-specific gene families.</title>
        <authorList>
            <person name="Schwarz E.M."/>
            <person name="Hu Y."/>
            <person name="Antoshechkin I."/>
            <person name="Miller M.M."/>
            <person name="Sternberg P.W."/>
            <person name="Aroian R.V."/>
        </authorList>
    </citation>
    <scope>NUCLEOTIDE SEQUENCE</scope>
    <source>
        <strain evidence="2">HY135</strain>
    </source>
</reference>
<gene>
    <name evidence="1" type="primary">Acey_s0001.g484</name>
    <name evidence="1" type="ORF">Y032_0001g484</name>
</gene>
<accession>A0A016W4V1</accession>
<comment type="caution">
    <text evidence="1">The sequence shown here is derived from an EMBL/GenBank/DDBJ whole genome shotgun (WGS) entry which is preliminary data.</text>
</comment>
<evidence type="ECO:0000313" key="1">
    <source>
        <dbReference type="EMBL" id="EYC34591.1"/>
    </source>
</evidence>
<proteinExistence type="predicted"/>
<sequence>MSNSKYLNRKTLRTVDHSECNQKALSRLGPTTTADTVLGWSGRVGETMAAGVLSLRNLAPVATQSCERVDKALLDYRFRVGRATIRYPDRNDRSGQRPRLCGQEAKEAEVKRCLKDRSKMFSAAVLPIPAGLAHRDSSRMDLCREWIGGTQQKVGKTAAEIRKDHSSYSEKT</sequence>
<keyword evidence="2" id="KW-1185">Reference proteome</keyword>
<dbReference type="AlphaFoldDB" id="A0A016W4V1"/>
<organism evidence="1 2">
    <name type="scientific">Ancylostoma ceylanicum</name>
    <dbReference type="NCBI Taxonomy" id="53326"/>
    <lineage>
        <taxon>Eukaryota</taxon>
        <taxon>Metazoa</taxon>
        <taxon>Ecdysozoa</taxon>
        <taxon>Nematoda</taxon>
        <taxon>Chromadorea</taxon>
        <taxon>Rhabditida</taxon>
        <taxon>Rhabditina</taxon>
        <taxon>Rhabditomorpha</taxon>
        <taxon>Strongyloidea</taxon>
        <taxon>Ancylostomatidae</taxon>
        <taxon>Ancylostomatinae</taxon>
        <taxon>Ancylostoma</taxon>
    </lineage>
</organism>
<name>A0A016W4V1_9BILA</name>
<protein>
    <submittedName>
        <fullName evidence="1">Uncharacterized protein</fullName>
    </submittedName>
</protein>
<dbReference type="EMBL" id="JARK01001337">
    <property type="protein sequence ID" value="EYC34591.1"/>
    <property type="molecule type" value="Genomic_DNA"/>
</dbReference>